<dbReference type="Proteomes" id="UP000838412">
    <property type="component" value="Chromosome 19"/>
</dbReference>
<dbReference type="AlphaFoldDB" id="A0A8J9ZBZ0"/>
<organism evidence="2 3">
    <name type="scientific">Branchiostoma lanceolatum</name>
    <name type="common">Common lancelet</name>
    <name type="synonym">Amphioxus lanceolatum</name>
    <dbReference type="NCBI Taxonomy" id="7740"/>
    <lineage>
        <taxon>Eukaryota</taxon>
        <taxon>Metazoa</taxon>
        <taxon>Chordata</taxon>
        <taxon>Cephalochordata</taxon>
        <taxon>Leptocardii</taxon>
        <taxon>Amphioxiformes</taxon>
        <taxon>Branchiostomatidae</taxon>
        <taxon>Branchiostoma</taxon>
    </lineage>
</organism>
<feature type="compositionally biased region" description="Basic and acidic residues" evidence="1">
    <location>
        <begin position="42"/>
        <end position="54"/>
    </location>
</feature>
<proteinExistence type="predicted"/>
<reference evidence="2" key="1">
    <citation type="submission" date="2022-01" db="EMBL/GenBank/DDBJ databases">
        <authorList>
            <person name="Braso-Vives M."/>
        </authorList>
    </citation>
    <scope>NUCLEOTIDE SEQUENCE</scope>
</reference>
<dbReference type="GO" id="GO:0090729">
    <property type="term" value="F:toxin activity"/>
    <property type="evidence" value="ECO:0007669"/>
    <property type="project" value="InterPro"/>
</dbReference>
<evidence type="ECO:0000313" key="2">
    <source>
        <dbReference type="EMBL" id="CAH1251709.1"/>
    </source>
</evidence>
<evidence type="ECO:0000313" key="3">
    <source>
        <dbReference type="Proteomes" id="UP000838412"/>
    </source>
</evidence>
<gene>
    <name evidence="2" type="primary">Hypp9130</name>
    <name evidence="2" type="ORF">BLAG_LOCUS12019</name>
</gene>
<evidence type="ECO:0000256" key="1">
    <source>
        <dbReference type="SAM" id="MobiDB-lite"/>
    </source>
</evidence>
<sequence length="383" mass="42274">MGDKLSKQIYDENAVDPAAAAASELAKLMVNGAVDPASVSEPKAKGETDSEESPKTVAKLSKSRQRKGPVVGGLGQVIFGELWELIFPAASLSPTLEDIRCLVQQELKEDVLDQINGVLHDLQDALSINYAVNKRNSDITNPADRQRLHDYLQVALENVVLDQINGVLHDLQDALSINYAVNKRNSDITNPADRQRLHDYLQGLDQNLTTTGVIGTLMQENYAKIGLSCFLLLAGLRIALYQEMAVVDPENKSPDLNPALSPRYATPHTGVVAMYAREYAQHVEQWWPQVIDDRENAIVFYESYMLSPGNLGKKASLFADRATGLKDQSEGMYSEHMMGAMEKLSSRFCNPVGTVLNWKRLIKTPVNTVSMGVPTDDKECCIL</sequence>
<name>A0A8J9ZBZ0_BRALA</name>
<keyword evidence="3" id="KW-1185">Reference proteome</keyword>
<dbReference type="SUPFAM" id="SSF56849">
    <property type="entry name" value="delta-Endotoxin (insectocide), N-terminal domain"/>
    <property type="match status" value="1"/>
</dbReference>
<dbReference type="OrthoDB" id="10006748at2759"/>
<protein>
    <submittedName>
        <fullName evidence="2">Hypp9130 protein</fullName>
    </submittedName>
</protein>
<dbReference type="InterPro" id="IPR036716">
    <property type="entry name" value="Pest_crys_N_sf"/>
</dbReference>
<accession>A0A8J9ZBZ0</accession>
<feature type="region of interest" description="Disordered" evidence="1">
    <location>
        <begin position="36"/>
        <end position="64"/>
    </location>
</feature>
<dbReference type="Gene3D" id="1.20.190.10">
    <property type="entry name" value="Pesticidal crystal protein, N-terminal domain"/>
    <property type="match status" value="1"/>
</dbReference>
<dbReference type="EMBL" id="OV696704">
    <property type="protein sequence ID" value="CAH1251709.1"/>
    <property type="molecule type" value="Genomic_DNA"/>
</dbReference>